<keyword evidence="1" id="KW-0614">Plasmid</keyword>
<name>A0A343VR54_9MYCO</name>
<gene>
    <name evidence="1" type="ORF">B5P44_p00083</name>
</gene>
<proteinExistence type="predicted"/>
<accession>A0A343VR54</accession>
<dbReference type="RefSeq" id="WP_155921845.1">
    <property type="nucleotide sequence ID" value="NZ_MF600313.1"/>
</dbReference>
<sequence length="50" mass="5458">MTEVDVVGVRGLEAAAVFALAGADPIRLSRWLIQNTTAPEEFRDEADRAE</sequence>
<dbReference type="AlphaFoldDB" id="A0A343VR54"/>
<protein>
    <submittedName>
        <fullName evidence="1">Uncharacterized protein</fullName>
    </submittedName>
</protein>
<geneLocation type="plasmid" evidence="1">
    <name>pCBMA213_1</name>
</geneLocation>
<organism evidence="1">
    <name type="scientific">Mycolicibacterium sp. CBMA 213</name>
    <dbReference type="NCBI Taxonomy" id="1968788"/>
    <lineage>
        <taxon>Bacteria</taxon>
        <taxon>Bacillati</taxon>
        <taxon>Actinomycetota</taxon>
        <taxon>Actinomycetes</taxon>
        <taxon>Mycobacteriales</taxon>
        <taxon>Mycobacteriaceae</taxon>
        <taxon>Mycolicibacterium</taxon>
    </lineage>
</organism>
<evidence type="ECO:0000313" key="1">
    <source>
        <dbReference type="EMBL" id="AVN58378.1"/>
    </source>
</evidence>
<reference evidence="1" key="1">
    <citation type="journal article" date="2018" name="Front. Microbiol.">
        <title>Beyond the Limits: tRNA Array Units in Mycobacterium Genomes.</title>
        <authorList>
            <person name="Morgado S.M."/>
            <person name="Vicente A.C."/>
        </authorList>
    </citation>
    <scope>NUCLEOTIDE SEQUENCE</scope>
    <source>
        <strain evidence="1">CBMA 213</strain>
        <plasmid evidence="1">pCBMA213_1</plasmid>
    </source>
</reference>
<dbReference type="EMBL" id="MF600313">
    <property type="protein sequence ID" value="AVN58378.1"/>
    <property type="molecule type" value="Genomic_DNA"/>
</dbReference>